<protein>
    <submittedName>
        <fullName evidence="1">Type II toxin-antitoxin system RelE/ParE family toxin</fullName>
    </submittedName>
</protein>
<comment type="caution">
    <text evidence="1">The sequence shown here is derived from an EMBL/GenBank/DDBJ whole genome shotgun (WGS) entry which is preliminary data.</text>
</comment>
<dbReference type="Gene3D" id="3.30.2310.20">
    <property type="entry name" value="RelE-like"/>
    <property type="match status" value="1"/>
</dbReference>
<dbReference type="EMBL" id="JAPDHW010000007">
    <property type="protein sequence ID" value="MCW3169130.1"/>
    <property type="molecule type" value="Genomic_DNA"/>
</dbReference>
<organism evidence="1 2">
    <name type="scientific">Chryseobacterium kimseyorum</name>
    <dbReference type="NCBI Taxonomy" id="2984028"/>
    <lineage>
        <taxon>Bacteria</taxon>
        <taxon>Pseudomonadati</taxon>
        <taxon>Bacteroidota</taxon>
        <taxon>Flavobacteriia</taxon>
        <taxon>Flavobacteriales</taxon>
        <taxon>Weeksellaceae</taxon>
        <taxon>Chryseobacterium group</taxon>
        <taxon>Chryseobacterium</taxon>
    </lineage>
</organism>
<gene>
    <name evidence="1" type="ORF">OMO38_11425</name>
</gene>
<accession>A0ABT3HZK5</accession>
<dbReference type="Proteomes" id="UP001163731">
    <property type="component" value="Unassembled WGS sequence"/>
</dbReference>
<reference evidence="1" key="1">
    <citation type="submission" date="2022-10" db="EMBL/GenBank/DDBJ databases">
        <title>Chryseobacterium babae sp. nov. isolated from the gut of the beetle Oryctes rhinoceros, and Chryseobacterium kimseyorum sp. nov., isolated from a stick insect rearing cage.</title>
        <authorList>
            <person name="Shelomi M."/>
            <person name="Han C.-J."/>
            <person name="Chen W.-M."/>
            <person name="Chen H.-K."/>
            <person name="Liaw S.-J."/>
            <person name="Muhle E."/>
            <person name="Clermont D."/>
        </authorList>
    </citation>
    <scope>NUCLEOTIDE SEQUENCE</scope>
    <source>
        <strain evidence="1">09-1422</strain>
    </source>
</reference>
<name>A0ABT3HZK5_9FLAO</name>
<proteinExistence type="predicted"/>
<dbReference type="InterPro" id="IPR035093">
    <property type="entry name" value="RelE/ParE_toxin_dom_sf"/>
</dbReference>
<sequence length="100" mass="12359">MKAEIIYSQFVKIDLKEINQWYNKIDKRLWNFFLKGFRLKINYIRENPLALEVKYDVNRIAFLKKFPYAIHYQFDETENNVKVLAVFHTSRNPENWKERK</sequence>
<dbReference type="RefSeq" id="WP_264750307.1">
    <property type="nucleotide sequence ID" value="NZ_JAPDHW010000007.1"/>
</dbReference>
<evidence type="ECO:0000313" key="2">
    <source>
        <dbReference type="Proteomes" id="UP001163731"/>
    </source>
</evidence>
<keyword evidence="2" id="KW-1185">Reference proteome</keyword>
<evidence type="ECO:0000313" key="1">
    <source>
        <dbReference type="EMBL" id="MCW3169130.1"/>
    </source>
</evidence>